<organism evidence="3 4">
    <name type="scientific">Flavobacterium gawalongense</name>
    <dbReference type="NCBI Taxonomy" id="2594432"/>
    <lineage>
        <taxon>Bacteria</taxon>
        <taxon>Pseudomonadati</taxon>
        <taxon>Bacteroidota</taxon>
        <taxon>Flavobacteriia</taxon>
        <taxon>Flavobacteriales</taxon>
        <taxon>Flavobacteriaceae</taxon>
        <taxon>Flavobacterium</taxon>
    </lineage>
</organism>
<sequence>MQTVSVTEFRGNIKKYLELAENEKLVIHRNKGVSFVLTPLKDEDEDCLLSDAQKRAIDKGLEAVAQGRVMSNAEARKKINEKYPNFFK</sequence>
<evidence type="ECO:0000313" key="3">
    <source>
        <dbReference type="EMBL" id="TRX01664.1"/>
    </source>
</evidence>
<dbReference type="Proteomes" id="UP000318528">
    <property type="component" value="Unassembled WGS sequence"/>
</dbReference>
<comment type="function">
    <text evidence="2">Antitoxin component of a type II toxin-antitoxin (TA) system.</text>
</comment>
<dbReference type="Pfam" id="PF02604">
    <property type="entry name" value="PhdYeFM_antitox"/>
    <property type="match status" value="1"/>
</dbReference>
<protein>
    <recommendedName>
        <fullName evidence="2">Antitoxin</fullName>
    </recommendedName>
</protein>
<evidence type="ECO:0000256" key="1">
    <source>
        <dbReference type="ARBA" id="ARBA00009981"/>
    </source>
</evidence>
<dbReference type="InterPro" id="IPR036165">
    <property type="entry name" value="YefM-like_sf"/>
</dbReference>
<dbReference type="InterPro" id="IPR006442">
    <property type="entry name" value="Antitoxin_Phd/YefM"/>
</dbReference>
<dbReference type="Gene3D" id="3.40.1620.10">
    <property type="entry name" value="YefM-like domain"/>
    <property type="match status" value="1"/>
</dbReference>
<evidence type="ECO:0000313" key="4">
    <source>
        <dbReference type="Proteomes" id="UP000318528"/>
    </source>
</evidence>
<name>A0ABY3CEW8_9FLAO</name>
<comment type="caution">
    <text evidence="3">The sequence shown here is derived from an EMBL/GenBank/DDBJ whole genome shotgun (WGS) entry which is preliminary data.</text>
</comment>
<gene>
    <name evidence="3" type="ORF">FNW12_16965</name>
</gene>
<reference evidence="3 4" key="1">
    <citation type="submission" date="2019-07" db="EMBL/GenBank/DDBJ databases">
        <title>Novel species of Flavobacterium.</title>
        <authorList>
            <person name="Liu Q."/>
            <person name="Xin Y.-H."/>
        </authorList>
    </citation>
    <scope>NUCLEOTIDE SEQUENCE [LARGE SCALE GENOMIC DNA]</scope>
    <source>
        <strain evidence="3 4">GSP39</strain>
    </source>
</reference>
<proteinExistence type="inferred from homology"/>
<accession>A0ABY3CEW8</accession>
<dbReference type="SUPFAM" id="SSF143120">
    <property type="entry name" value="YefM-like"/>
    <property type="match status" value="1"/>
</dbReference>
<dbReference type="EMBL" id="VJZN01000048">
    <property type="protein sequence ID" value="TRX01664.1"/>
    <property type="molecule type" value="Genomic_DNA"/>
</dbReference>
<evidence type="ECO:0000256" key="2">
    <source>
        <dbReference type="RuleBase" id="RU362080"/>
    </source>
</evidence>
<dbReference type="RefSeq" id="WP_144070573.1">
    <property type="nucleotide sequence ID" value="NZ_VJZN01000048.1"/>
</dbReference>
<comment type="similarity">
    <text evidence="1 2">Belongs to the phD/YefM antitoxin family.</text>
</comment>
<keyword evidence="4" id="KW-1185">Reference proteome</keyword>